<evidence type="ECO:0000313" key="3">
    <source>
        <dbReference type="WBParaSite" id="Pan_g7232.t1"/>
    </source>
</evidence>
<name>A0A7E4W5V4_PANRE</name>
<dbReference type="AlphaFoldDB" id="A0A7E4W5V4"/>
<sequence>MEWSFHSPHIRTFFRFHTFLSETFTESPESTLPAYTYTQWLSLPDSSQLCVIFRDRQVGDLPLLRLLRDLELVAYDGSMVKTTLHHRETASLTRIAMTGFSVVDSVHVPCHRWRVPNRQPPDPRVGPASMRHPRPRHDLYHRPPLPPRRDPVNGRASNPMNAAIVAGLHRAPS</sequence>
<feature type="region of interest" description="Disordered" evidence="1">
    <location>
        <begin position="114"/>
        <end position="158"/>
    </location>
</feature>
<dbReference type="WBParaSite" id="Pan_g7232.t1">
    <property type="protein sequence ID" value="Pan_g7232.t1"/>
    <property type="gene ID" value="Pan_g7232"/>
</dbReference>
<dbReference type="Proteomes" id="UP000492821">
    <property type="component" value="Unassembled WGS sequence"/>
</dbReference>
<keyword evidence="2" id="KW-1185">Reference proteome</keyword>
<reference evidence="3" key="2">
    <citation type="submission" date="2020-10" db="UniProtKB">
        <authorList>
            <consortium name="WormBaseParasite"/>
        </authorList>
    </citation>
    <scope>IDENTIFICATION</scope>
</reference>
<accession>A0A7E4W5V4</accession>
<protein>
    <submittedName>
        <fullName evidence="3">Leucine-rich repeat domain-containing protein</fullName>
    </submittedName>
</protein>
<reference evidence="2" key="1">
    <citation type="journal article" date="2013" name="Genetics">
        <title>The draft genome and transcriptome of Panagrellus redivivus are shaped by the harsh demands of a free-living lifestyle.</title>
        <authorList>
            <person name="Srinivasan J."/>
            <person name="Dillman A.R."/>
            <person name="Macchietto M.G."/>
            <person name="Heikkinen L."/>
            <person name="Lakso M."/>
            <person name="Fracchia K.M."/>
            <person name="Antoshechkin I."/>
            <person name="Mortazavi A."/>
            <person name="Wong G."/>
            <person name="Sternberg P.W."/>
        </authorList>
    </citation>
    <scope>NUCLEOTIDE SEQUENCE [LARGE SCALE GENOMIC DNA]</scope>
    <source>
        <strain evidence="2">MT8872</strain>
    </source>
</reference>
<feature type="compositionally biased region" description="Basic and acidic residues" evidence="1">
    <location>
        <begin position="136"/>
        <end position="152"/>
    </location>
</feature>
<organism evidence="2 3">
    <name type="scientific">Panagrellus redivivus</name>
    <name type="common">Microworm</name>
    <dbReference type="NCBI Taxonomy" id="6233"/>
    <lineage>
        <taxon>Eukaryota</taxon>
        <taxon>Metazoa</taxon>
        <taxon>Ecdysozoa</taxon>
        <taxon>Nematoda</taxon>
        <taxon>Chromadorea</taxon>
        <taxon>Rhabditida</taxon>
        <taxon>Tylenchina</taxon>
        <taxon>Panagrolaimomorpha</taxon>
        <taxon>Panagrolaimoidea</taxon>
        <taxon>Panagrolaimidae</taxon>
        <taxon>Panagrellus</taxon>
    </lineage>
</organism>
<evidence type="ECO:0000313" key="2">
    <source>
        <dbReference type="Proteomes" id="UP000492821"/>
    </source>
</evidence>
<proteinExistence type="predicted"/>
<evidence type="ECO:0000256" key="1">
    <source>
        <dbReference type="SAM" id="MobiDB-lite"/>
    </source>
</evidence>